<sequence>MDLTVRRLTTDDAKDIYEMLQEMPADENGFINPVHGKTYDEYKLWLKKAYDDSVQTGIVDGWKVPGTVFWLFEDGKPVGFGKLRHFLTEKLLDAGGNIGYSIRPSERKRGLGKRFVAKLIEEGKIIGIERLLFTINNNNTPSIRVALANGGVIERVTEERHYISIVLKNE</sequence>
<dbReference type="GO" id="GO:0016747">
    <property type="term" value="F:acyltransferase activity, transferring groups other than amino-acyl groups"/>
    <property type="evidence" value="ECO:0007669"/>
    <property type="project" value="InterPro"/>
</dbReference>
<dbReference type="PROSITE" id="PS51186">
    <property type="entry name" value="GNAT"/>
    <property type="match status" value="1"/>
</dbReference>
<dbReference type="EMBL" id="DVOL01000020">
    <property type="protein sequence ID" value="HIV10376.1"/>
    <property type="molecule type" value="Genomic_DNA"/>
</dbReference>
<accession>A0A9D1T3S7</accession>
<dbReference type="PANTHER" id="PTHR39173">
    <property type="entry name" value="ACETYLTRANSFERASE"/>
    <property type="match status" value="1"/>
</dbReference>
<dbReference type="Gene3D" id="3.40.630.30">
    <property type="match status" value="1"/>
</dbReference>
<reference evidence="2" key="1">
    <citation type="submission" date="2020-10" db="EMBL/GenBank/DDBJ databases">
        <authorList>
            <person name="Gilroy R."/>
        </authorList>
    </citation>
    <scope>NUCLEOTIDE SEQUENCE</scope>
    <source>
        <strain evidence="2">1370</strain>
    </source>
</reference>
<feature type="domain" description="N-acetyltransferase" evidence="1">
    <location>
        <begin position="3"/>
        <end position="170"/>
    </location>
</feature>
<organism evidence="2 3">
    <name type="scientific">Candidatus Faeciplasma avium</name>
    <dbReference type="NCBI Taxonomy" id="2840798"/>
    <lineage>
        <taxon>Bacteria</taxon>
        <taxon>Bacillati</taxon>
        <taxon>Bacillota</taxon>
        <taxon>Clostridia</taxon>
        <taxon>Eubacteriales</taxon>
        <taxon>Oscillospiraceae</taxon>
        <taxon>Oscillospiraceae incertae sedis</taxon>
        <taxon>Candidatus Faeciplasma</taxon>
    </lineage>
</organism>
<proteinExistence type="predicted"/>
<evidence type="ECO:0000313" key="3">
    <source>
        <dbReference type="Proteomes" id="UP000823960"/>
    </source>
</evidence>
<dbReference type="InterPro" id="IPR000182">
    <property type="entry name" value="GNAT_dom"/>
</dbReference>
<evidence type="ECO:0000259" key="1">
    <source>
        <dbReference type="PROSITE" id="PS51186"/>
    </source>
</evidence>
<dbReference type="CDD" id="cd04301">
    <property type="entry name" value="NAT_SF"/>
    <property type="match status" value="1"/>
</dbReference>
<dbReference type="AlphaFoldDB" id="A0A9D1T3S7"/>
<gene>
    <name evidence="2" type="ORF">IAD28_01610</name>
</gene>
<dbReference type="InterPro" id="IPR016181">
    <property type="entry name" value="Acyl_CoA_acyltransferase"/>
</dbReference>
<dbReference type="PANTHER" id="PTHR39173:SF1">
    <property type="entry name" value="ACETYLTRANSFERASE"/>
    <property type="match status" value="1"/>
</dbReference>
<dbReference type="Proteomes" id="UP000823960">
    <property type="component" value="Unassembled WGS sequence"/>
</dbReference>
<reference evidence="2" key="2">
    <citation type="journal article" date="2021" name="PeerJ">
        <title>Extensive microbial diversity within the chicken gut microbiome revealed by metagenomics and culture.</title>
        <authorList>
            <person name="Gilroy R."/>
            <person name="Ravi A."/>
            <person name="Getino M."/>
            <person name="Pursley I."/>
            <person name="Horton D.L."/>
            <person name="Alikhan N.F."/>
            <person name="Baker D."/>
            <person name="Gharbi K."/>
            <person name="Hall N."/>
            <person name="Watson M."/>
            <person name="Adriaenssens E.M."/>
            <person name="Foster-Nyarko E."/>
            <person name="Jarju S."/>
            <person name="Secka A."/>
            <person name="Antonio M."/>
            <person name="Oren A."/>
            <person name="Chaudhuri R.R."/>
            <person name="La Ragione R."/>
            <person name="Hildebrand F."/>
            <person name="Pallen M.J."/>
        </authorList>
    </citation>
    <scope>NUCLEOTIDE SEQUENCE</scope>
    <source>
        <strain evidence="2">1370</strain>
    </source>
</reference>
<evidence type="ECO:0000313" key="2">
    <source>
        <dbReference type="EMBL" id="HIV10376.1"/>
    </source>
</evidence>
<dbReference type="Pfam" id="PF13302">
    <property type="entry name" value="Acetyltransf_3"/>
    <property type="match status" value="1"/>
</dbReference>
<dbReference type="SUPFAM" id="SSF55729">
    <property type="entry name" value="Acyl-CoA N-acyltransferases (Nat)"/>
    <property type="match status" value="1"/>
</dbReference>
<name>A0A9D1T3S7_9FIRM</name>
<comment type="caution">
    <text evidence="2">The sequence shown here is derived from an EMBL/GenBank/DDBJ whole genome shotgun (WGS) entry which is preliminary data.</text>
</comment>
<protein>
    <submittedName>
        <fullName evidence="2">GNAT family N-acetyltransferase</fullName>
    </submittedName>
</protein>